<dbReference type="Proteomes" id="UP001189429">
    <property type="component" value="Unassembled WGS sequence"/>
</dbReference>
<keyword evidence="2" id="KW-1185">Reference proteome</keyword>
<sequence length="104" mass="10851">MVAALADGRHMEVTVTVMLRSDGTAVGRGQRDDGRSKVRGFGRGLSLFIFLSLSLSPSPSLLSRKAAAGGAAARSFSGVTAAPRPAARAPLTGVAPYSRPRIWR</sequence>
<comment type="caution">
    <text evidence="1">The sequence shown here is derived from an EMBL/GenBank/DDBJ whole genome shotgun (WGS) entry which is preliminary data.</text>
</comment>
<proteinExistence type="predicted"/>
<gene>
    <name evidence="1" type="ORF">PCOR1329_LOCUS60065</name>
</gene>
<evidence type="ECO:0000313" key="2">
    <source>
        <dbReference type="Proteomes" id="UP001189429"/>
    </source>
</evidence>
<evidence type="ECO:0000313" key="1">
    <source>
        <dbReference type="EMBL" id="CAK0875384.1"/>
    </source>
</evidence>
<dbReference type="EMBL" id="CAUYUJ010017505">
    <property type="protein sequence ID" value="CAK0875384.1"/>
    <property type="molecule type" value="Genomic_DNA"/>
</dbReference>
<protein>
    <submittedName>
        <fullName evidence="1">Uncharacterized protein</fullName>
    </submittedName>
</protein>
<name>A0ABN9VT27_9DINO</name>
<reference evidence="1" key="1">
    <citation type="submission" date="2023-10" db="EMBL/GenBank/DDBJ databases">
        <authorList>
            <person name="Chen Y."/>
            <person name="Shah S."/>
            <person name="Dougan E. K."/>
            <person name="Thang M."/>
            <person name="Chan C."/>
        </authorList>
    </citation>
    <scope>NUCLEOTIDE SEQUENCE [LARGE SCALE GENOMIC DNA]</scope>
</reference>
<organism evidence="1 2">
    <name type="scientific">Prorocentrum cordatum</name>
    <dbReference type="NCBI Taxonomy" id="2364126"/>
    <lineage>
        <taxon>Eukaryota</taxon>
        <taxon>Sar</taxon>
        <taxon>Alveolata</taxon>
        <taxon>Dinophyceae</taxon>
        <taxon>Prorocentrales</taxon>
        <taxon>Prorocentraceae</taxon>
        <taxon>Prorocentrum</taxon>
    </lineage>
</organism>
<accession>A0ABN9VT27</accession>